<comment type="caution">
    <text evidence="7">The sequence shown here is derived from an EMBL/GenBank/DDBJ whole genome shotgun (WGS) entry which is preliminary data.</text>
</comment>
<keyword evidence="3 5" id="KW-0762">Sugar transport</keyword>
<dbReference type="Gene3D" id="3.40.190.10">
    <property type="entry name" value="Periplasmic binding protein-like II"/>
    <property type="match status" value="2"/>
</dbReference>
<organism evidence="7 8">
    <name type="scientific">Orenia marismortui</name>
    <dbReference type="NCBI Taxonomy" id="46469"/>
    <lineage>
        <taxon>Bacteria</taxon>
        <taxon>Bacillati</taxon>
        <taxon>Bacillota</taxon>
        <taxon>Clostridia</taxon>
        <taxon>Halanaerobiales</taxon>
        <taxon>Halobacteroidaceae</taxon>
        <taxon>Orenia</taxon>
    </lineage>
</organism>
<dbReference type="GO" id="GO:1901982">
    <property type="term" value="F:maltose binding"/>
    <property type="evidence" value="ECO:0007669"/>
    <property type="project" value="TreeGrafter"/>
</dbReference>
<keyword evidence="8" id="KW-1185">Reference proteome</keyword>
<dbReference type="InterPro" id="IPR006060">
    <property type="entry name" value="Maltose/Cyclodextrin-bd"/>
</dbReference>
<evidence type="ECO:0000256" key="6">
    <source>
        <dbReference type="SAM" id="MobiDB-lite"/>
    </source>
</evidence>
<dbReference type="InterPro" id="IPR006059">
    <property type="entry name" value="SBP"/>
</dbReference>
<protein>
    <recommendedName>
        <fullName evidence="5">Maltodextrin-binding protein</fullName>
    </recommendedName>
</protein>
<keyword evidence="2 5" id="KW-0813">Transport</keyword>
<keyword evidence="5" id="KW-1003">Cell membrane</keyword>
<dbReference type="GO" id="GO:0042956">
    <property type="term" value="P:maltodextrin transmembrane transport"/>
    <property type="evidence" value="ECO:0007669"/>
    <property type="project" value="TreeGrafter"/>
</dbReference>
<name>A0A4V3GYD9_9FIRM</name>
<dbReference type="GO" id="GO:0015768">
    <property type="term" value="P:maltose transport"/>
    <property type="evidence" value="ECO:0007669"/>
    <property type="project" value="TreeGrafter"/>
</dbReference>
<feature type="chain" id="PRO_5021043678" description="Maltodextrin-binding protein" evidence="5">
    <location>
        <begin position="29"/>
        <end position="442"/>
    </location>
</feature>
<dbReference type="Pfam" id="PF13416">
    <property type="entry name" value="SBP_bac_8"/>
    <property type="match status" value="1"/>
</dbReference>
<dbReference type="PROSITE" id="PS51257">
    <property type="entry name" value="PROKAR_LIPOPROTEIN"/>
    <property type="match status" value="1"/>
</dbReference>
<sequence length="442" mass="49193">MKKSISSILIIVLALSLLLVGCASNEEAQKPTEEKKQTEEVAQKAKGLDLREVKEPVTIKFWEMAYPKVDETLDSLIAEFEKANPNITVERTHMETEDLRQNTQTAFMGGKGPDVVRSPFDHVGPFSIMGIAQPLDDLMSDEMKNMYLDNALPGMTLNGNVYGVPDTMGNHLTLLYNKDLVKEVPQTWEELIAMAKDLTVDKDSDGKADQYGLVYNLNEPFWWVVFHGGFGGWVFDENNNPTLDTEATKDAMQFVKDLKFKHNIVPDECDYNLADSLFVEGKAAFAINGDWSYGKYLEADTVDLGVAPLPKFKKTGKYAQPMTSGTGLIMISELPENKKIAVMKFIKFMTSKDAQKELVVKHKVLPSNASVYDLPIITEDPVMQGSAAQLKNGKAMPIIPEMRAIWDAIRPVLQSVMAGDLDPAQAPAKMQETAEKKISEMQ</sequence>
<dbReference type="PANTHER" id="PTHR30061">
    <property type="entry name" value="MALTOSE-BINDING PERIPLASMIC PROTEIN"/>
    <property type="match status" value="1"/>
</dbReference>
<keyword evidence="5" id="KW-0472">Membrane</keyword>
<gene>
    <name evidence="7" type="ORF">C7959_11442</name>
</gene>
<dbReference type="EMBL" id="SOEG01000014">
    <property type="protein sequence ID" value="TDX51294.1"/>
    <property type="molecule type" value="Genomic_DNA"/>
</dbReference>
<proteinExistence type="inferred from homology"/>
<evidence type="ECO:0000256" key="2">
    <source>
        <dbReference type="ARBA" id="ARBA00022448"/>
    </source>
</evidence>
<evidence type="ECO:0000256" key="5">
    <source>
        <dbReference type="RuleBase" id="RU365005"/>
    </source>
</evidence>
<feature type="compositionally biased region" description="Basic and acidic residues" evidence="6">
    <location>
        <begin position="432"/>
        <end position="442"/>
    </location>
</feature>
<accession>A0A4V3GYD9</accession>
<dbReference type="STRING" id="926561.GCA_000379025_01113"/>
<dbReference type="PRINTS" id="PR00181">
    <property type="entry name" value="MALTOSEBP"/>
</dbReference>
<comment type="similarity">
    <text evidence="1 5">Belongs to the bacterial solute-binding protein 1 family.</text>
</comment>
<dbReference type="RefSeq" id="WP_134116867.1">
    <property type="nucleotide sequence ID" value="NZ_SOEG01000014.1"/>
</dbReference>
<dbReference type="Proteomes" id="UP000295832">
    <property type="component" value="Unassembled WGS sequence"/>
</dbReference>
<dbReference type="GO" id="GO:0055052">
    <property type="term" value="C:ATP-binding cassette (ABC) transporter complex, substrate-binding subunit-containing"/>
    <property type="evidence" value="ECO:0007669"/>
    <property type="project" value="TreeGrafter"/>
</dbReference>
<evidence type="ECO:0000256" key="1">
    <source>
        <dbReference type="ARBA" id="ARBA00008520"/>
    </source>
</evidence>
<dbReference type="SUPFAM" id="SSF53850">
    <property type="entry name" value="Periplasmic binding protein-like II"/>
    <property type="match status" value="1"/>
</dbReference>
<dbReference type="PANTHER" id="PTHR30061:SF50">
    <property type="entry name" value="MALTOSE_MALTODEXTRIN-BINDING PERIPLASMIC PROTEIN"/>
    <property type="match status" value="1"/>
</dbReference>
<dbReference type="GO" id="GO:0015144">
    <property type="term" value="F:carbohydrate transmembrane transporter activity"/>
    <property type="evidence" value="ECO:0007669"/>
    <property type="project" value="InterPro"/>
</dbReference>
<dbReference type="CDD" id="cd13522">
    <property type="entry name" value="PBP2_ABC_oligosaccharides"/>
    <property type="match status" value="1"/>
</dbReference>
<feature type="region of interest" description="Disordered" evidence="6">
    <location>
        <begin position="423"/>
        <end position="442"/>
    </location>
</feature>
<reference evidence="7 8" key="1">
    <citation type="submission" date="2019-03" db="EMBL/GenBank/DDBJ databases">
        <title>Subsurface microbial communities from deep shales in Ohio and West Virginia, USA.</title>
        <authorList>
            <person name="Wrighton K."/>
        </authorList>
    </citation>
    <scope>NUCLEOTIDE SEQUENCE [LARGE SCALE GENOMIC DNA]</scope>
    <source>
        <strain evidence="7 8">MSL 6dP</strain>
    </source>
</reference>
<evidence type="ECO:0000256" key="3">
    <source>
        <dbReference type="ARBA" id="ARBA00022597"/>
    </source>
</evidence>
<evidence type="ECO:0000256" key="4">
    <source>
        <dbReference type="ARBA" id="ARBA00022729"/>
    </source>
</evidence>
<keyword evidence="5" id="KW-0449">Lipoprotein</keyword>
<keyword evidence="4 5" id="KW-0732">Signal</keyword>
<feature type="signal peptide" evidence="5">
    <location>
        <begin position="1"/>
        <end position="28"/>
    </location>
</feature>
<comment type="subcellular location">
    <subcellularLocation>
        <location evidence="5">Cell membrane</location>
        <topology evidence="5">Lipid-anchor</topology>
    </subcellularLocation>
</comment>
<dbReference type="AlphaFoldDB" id="A0A4V3GYD9"/>
<evidence type="ECO:0000313" key="7">
    <source>
        <dbReference type="EMBL" id="TDX51294.1"/>
    </source>
</evidence>
<evidence type="ECO:0000313" key="8">
    <source>
        <dbReference type="Proteomes" id="UP000295832"/>
    </source>
</evidence>